<dbReference type="Gene3D" id="3.30.1370.110">
    <property type="match status" value="1"/>
</dbReference>
<dbReference type="AlphaFoldDB" id="A0AAV2SU94"/>
<gene>
    <name evidence="2" type="ORF">MNOR_LOCUS41784</name>
</gene>
<dbReference type="PROSITE" id="PS50828">
    <property type="entry name" value="SMR"/>
    <property type="match status" value="1"/>
</dbReference>
<reference evidence="2 3" key="1">
    <citation type="submission" date="2024-05" db="EMBL/GenBank/DDBJ databases">
        <authorList>
            <person name="Wallberg A."/>
        </authorList>
    </citation>
    <scope>NUCLEOTIDE SEQUENCE [LARGE SCALE GENOMIC DNA]</scope>
</reference>
<dbReference type="PANTHER" id="PTHR46535">
    <property type="entry name" value="NEDD4-BINDING PROTEIN 2"/>
    <property type="match status" value="1"/>
</dbReference>
<keyword evidence="3" id="KW-1185">Reference proteome</keyword>
<organism evidence="2 3">
    <name type="scientific">Meganyctiphanes norvegica</name>
    <name type="common">Northern krill</name>
    <name type="synonym">Thysanopoda norvegica</name>
    <dbReference type="NCBI Taxonomy" id="48144"/>
    <lineage>
        <taxon>Eukaryota</taxon>
        <taxon>Metazoa</taxon>
        <taxon>Ecdysozoa</taxon>
        <taxon>Arthropoda</taxon>
        <taxon>Crustacea</taxon>
        <taxon>Multicrustacea</taxon>
        <taxon>Malacostraca</taxon>
        <taxon>Eumalacostraca</taxon>
        <taxon>Eucarida</taxon>
        <taxon>Euphausiacea</taxon>
        <taxon>Euphausiidae</taxon>
        <taxon>Meganyctiphanes</taxon>
    </lineage>
</organism>
<dbReference type="SMART" id="SM00463">
    <property type="entry name" value="SMR"/>
    <property type="match status" value="1"/>
</dbReference>
<dbReference type="GO" id="GO:0005634">
    <property type="term" value="C:nucleus"/>
    <property type="evidence" value="ECO:0007669"/>
    <property type="project" value="TreeGrafter"/>
</dbReference>
<evidence type="ECO:0000259" key="1">
    <source>
        <dbReference type="PROSITE" id="PS50828"/>
    </source>
</evidence>
<proteinExistence type="predicted"/>
<dbReference type="InterPro" id="IPR036063">
    <property type="entry name" value="Smr_dom_sf"/>
</dbReference>
<feature type="domain" description="Smr" evidence="1">
    <location>
        <begin position="94"/>
        <end position="166"/>
    </location>
</feature>
<protein>
    <recommendedName>
        <fullName evidence="1">Smr domain-containing protein</fullName>
    </recommendedName>
</protein>
<dbReference type="PANTHER" id="PTHR46535:SF1">
    <property type="entry name" value="NEDD4-BINDING PROTEIN 2"/>
    <property type="match status" value="1"/>
</dbReference>
<sequence length="169" mass="19035">MGVFMTIIQFFVLSFLSLILWLCRNIIDALFALICIVWDNIKHSICNLFTPEQTIQKSPTKTSYWNINLDLRNWGNVRLSKFISYESLTGITSLDLHGMTVAEATKVTNLVLKNNRGKVLLLVTGRGNHSEGGRAIVKPAIQEFLLARKINATELNNGGLLKIKVPEDY</sequence>
<dbReference type="GO" id="GO:0004519">
    <property type="term" value="F:endonuclease activity"/>
    <property type="evidence" value="ECO:0007669"/>
    <property type="project" value="TreeGrafter"/>
</dbReference>
<dbReference type="SUPFAM" id="SSF160443">
    <property type="entry name" value="SMR domain-like"/>
    <property type="match status" value="1"/>
</dbReference>
<dbReference type="InterPro" id="IPR002625">
    <property type="entry name" value="Smr_dom"/>
</dbReference>
<dbReference type="Proteomes" id="UP001497623">
    <property type="component" value="Unassembled WGS sequence"/>
</dbReference>
<dbReference type="InterPro" id="IPR052772">
    <property type="entry name" value="Endo/PolyKinase_Domain-Protein"/>
</dbReference>
<dbReference type="EMBL" id="CAXKWB010170331">
    <property type="protein sequence ID" value="CAL4251453.1"/>
    <property type="molecule type" value="Genomic_DNA"/>
</dbReference>
<dbReference type="Pfam" id="PF01713">
    <property type="entry name" value="Smr"/>
    <property type="match status" value="1"/>
</dbReference>
<evidence type="ECO:0000313" key="2">
    <source>
        <dbReference type="EMBL" id="CAL4251453.1"/>
    </source>
</evidence>
<name>A0AAV2SU94_MEGNR</name>
<accession>A0AAV2SU94</accession>
<comment type="caution">
    <text evidence="2">The sequence shown here is derived from an EMBL/GenBank/DDBJ whole genome shotgun (WGS) entry which is preliminary data.</text>
</comment>
<evidence type="ECO:0000313" key="3">
    <source>
        <dbReference type="Proteomes" id="UP001497623"/>
    </source>
</evidence>